<name>A0AAD7A5Q7_9AGAR</name>
<evidence type="ECO:0000313" key="3">
    <source>
        <dbReference type="Proteomes" id="UP001218218"/>
    </source>
</evidence>
<proteinExistence type="predicted"/>
<dbReference type="InterPro" id="IPR046824">
    <property type="entry name" value="Mss51-like_C"/>
</dbReference>
<dbReference type="PANTHER" id="PTHR28069:SF2">
    <property type="entry name" value="GH20023P"/>
    <property type="match status" value="1"/>
</dbReference>
<accession>A0AAD7A5Q7</accession>
<comment type="caution">
    <text evidence="2">The sequence shown here is derived from an EMBL/GenBank/DDBJ whole genome shotgun (WGS) entry which is preliminary data.</text>
</comment>
<dbReference type="EMBL" id="JARIHO010000015">
    <property type="protein sequence ID" value="KAJ7349971.1"/>
    <property type="molecule type" value="Genomic_DNA"/>
</dbReference>
<gene>
    <name evidence="2" type="ORF">DFH08DRAFT_807295</name>
</gene>
<feature type="domain" description="Mitochondrial splicing suppressor 51-like C-terminal" evidence="1">
    <location>
        <begin position="1"/>
        <end position="162"/>
    </location>
</feature>
<dbReference type="Pfam" id="PF20179">
    <property type="entry name" value="MSS51_C"/>
    <property type="match status" value="1"/>
</dbReference>
<sequence length="186" mass="20849">MTILYALEKLNDNDEWTRMHTLTIHTCQDATWNEWSFSTLKFALIFCLVSPQVSTKLHGSECQQLGRKRIHENAPYTYHGFVQKKGSDFEKPDLCIAFNSGASQASMHTWPATFQLLVERKIPSLFTSLNREEAELEAALLRAAGAILHPGLGPVKNPWGSINATSEPIKVYGHYAVNGWLAGGFR</sequence>
<keyword evidence="3" id="KW-1185">Reference proteome</keyword>
<evidence type="ECO:0000313" key="2">
    <source>
        <dbReference type="EMBL" id="KAJ7349971.1"/>
    </source>
</evidence>
<reference evidence="2" key="1">
    <citation type="submission" date="2023-03" db="EMBL/GenBank/DDBJ databases">
        <title>Massive genome expansion in bonnet fungi (Mycena s.s.) driven by repeated elements and novel gene families across ecological guilds.</title>
        <authorList>
            <consortium name="Lawrence Berkeley National Laboratory"/>
            <person name="Harder C.B."/>
            <person name="Miyauchi S."/>
            <person name="Viragh M."/>
            <person name="Kuo A."/>
            <person name="Thoen E."/>
            <person name="Andreopoulos B."/>
            <person name="Lu D."/>
            <person name="Skrede I."/>
            <person name="Drula E."/>
            <person name="Henrissat B."/>
            <person name="Morin E."/>
            <person name="Kohler A."/>
            <person name="Barry K."/>
            <person name="LaButti K."/>
            <person name="Morin E."/>
            <person name="Salamov A."/>
            <person name="Lipzen A."/>
            <person name="Mereny Z."/>
            <person name="Hegedus B."/>
            <person name="Baldrian P."/>
            <person name="Stursova M."/>
            <person name="Weitz H."/>
            <person name="Taylor A."/>
            <person name="Grigoriev I.V."/>
            <person name="Nagy L.G."/>
            <person name="Martin F."/>
            <person name="Kauserud H."/>
        </authorList>
    </citation>
    <scope>NUCLEOTIDE SEQUENCE</scope>
    <source>
        <strain evidence="2">CBHHK002</strain>
    </source>
</reference>
<organism evidence="2 3">
    <name type="scientific">Mycena albidolilacea</name>
    <dbReference type="NCBI Taxonomy" id="1033008"/>
    <lineage>
        <taxon>Eukaryota</taxon>
        <taxon>Fungi</taxon>
        <taxon>Dikarya</taxon>
        <taxon>Basidiomycota</taxon>
        <taxon>Agaricomycotina</taxon>
        <taxon>Agaricomycetes</taxon>
        <taxon>Agaricomycetidae</taxon>
        <taxon>Agaricales</taxon>
        <taxon>Marasmiineae</taxon>
        <taxon>Mycenaceae</taxon>
        <taxon>Mycena</taxon>
    </lineage>
</organism>
<protein>
    <recommendedName>
        <fullName evidence="1">Mitochondrial splicing suppressor 51-like C-terminal domain-containing protein</fullName>
    </recommendedName>
</protein>
<dbReference type="AlphaFoldDB" id="A0AAD7A5Q7"/>
<evidence type="ECO:0000259" key="1">
    <source>
        <dbReference type="Pfam" id="PF20179"/>
    </source>
</evidence>
<dbReference type="PANTHER" id="PTHR28069">
    <property type="entry name" value="GH20023P"/>
    <property type="match status" value="1"/>
</dbReference>
<dbReference type="Proteomes" id="UP001218218">
    <property type="component" value="Unassembled WGS sequence"/>
</dbReference>